<keyword evidence="2" id="KW-0418">Kinase</keyword>
<feature type="domain" description="Aspartate/glutamate/uridylate kinase" evidence="1">
    <location>
        <begin position="102"/>
        <end position="172"/>
    </location>
</feature>
<evidence type="ECO:0000259" key="1">
    <source>
        <dbReference type="Pfam" id="PF00696"/>
    </source>
</evidence>
<dbReference type="InterPro" id="IPR011375">
    <property type="entry name" value="MfnE"/>
</dbReference>
<dbReference type="Gene3D" id="3.40.1160.10">
    <property type="entry name" value="Acetylglutamate kinase-like"/>
    <property type="match status" value="1"/>
</dbReference>
<keyword evidence="3" id="KW-1185">Reference proteome</keyword>
<dbReference type="GeneID" id="8778324"/>
<reference evidence="3" key="1">
    <citation type="submission" date="2010-02" db="EMBL/GenBank/DDBJ databases">
        <title>Complete sequence of Ferroglobus placidus DSM 10642.</title>
        <authorList>
            <consortium name="US DOE Joint Genome Institute"/>
            <person name="Lucas S."/>
            <person name="Copeland A."/>
            <person name="Lapidus A."/>
            <person name="Cheng J.-F."/>
            <person name="Bruce D."/>
            <person name="Goodwin L."/>
            <person name="Pitluck S."/>
            <person name="Saunders E."/>
            <person name="Brettin T."/>
            <person name="Detter J.C."/>
            <person name="Han C."/>
            <person name="Tapia R."/>
            <person name="Larimer F."/>
            <person name="Land M."/>
            <person name="Hauser L."/>
            <person name="Kyrpides N."/>
            <person name="Ivanova N."/>
            <person name="Holmes D."/>
            <person name="Lovley D."/>
            <person name="Kyrpides N."/>
            <person name="Anderson I.J."/>
            <person name="Woyke T."/>
        </authorList>
    </citation>
    <scope>NUCLEOTIDE SEQUENCE [LARGE SCALE GENOMIC DNA]</scope>
    <source>
        <strain evidence="3">DSM 10642 / AEDII12DO</strain>
    </source>
</reference>
<dbReference type="InterPro" id="IPR001048">
    <property type="entry name" value="Asp/Glu/Uridylate_kinase"/>
</dbReference>
<name>D3RWX3_FERPA</name>
<dbReference type="PIRSF" id="PIRSF004857">
    <property type="entry name" value="Kin_aa_kin"/>
    <property type="match status" value="1"/>
</dbReference>
<dbReference type="RefSeq" id="WP_012965329.1">
    <property type="nucleotide sequence ID" value="NC_013849.1"/>
</dbReference>
<protein>
    <submittedName>
        <fullName evidence="2">Aspartate/glutamate/uridylate kinase</fullName>
    </submittedName>
</protein>
<organism evidence="2 3">
    <name type="scientific">Ferroglobus placidus (strain DSM 10642 / AEDII12DO)</name>
    <dbReference type="NCBI Taxonomy" id="589924"/>
    <lineage>
        <taxon>Archaea</taxon>
        <taxon>Methanobacteriati</taxon>
        <taxon>Methanobacteriota</taxon>
        <taxon>Archaeoglobi</taxon>
        <taxon>Archaeoglobales</taxon>
        <taxon>Archaeoglobaceae</taxon>
        <taxon>Ferroglobus</taxon>
    </lineage>
</organism>
<sequence length="196" mass="21829">MIVKVGGSVFKRAKEVIEEIKSTGKDCLIIPGGWVFADIVRLMDLDDDTAHWMALKAMDVYGLYLSSFAETLEADDFNFKLEGMKVLLPYSLVRKYDELPHSWEATSDSVAVWVAGKLGIRKVVKVTDVDGIFVNGKLAEKLNYDEVPEKSCIDSLAVKLAEKFGVEIFVCNGFVRGRVKNYILRGSAVGTLIGRW</sequence>
<dbReference type="OrthoDB" id="50461at2157"/>
<dbReference type="AlphaFoldDB" id="D3RWX3"/>
<dbReference type="STRING" id="589924.Ferp_0818"/>
<dbReference type="KEGG" id="fpl:Ferp_0818"/>
<evidence type="ECO:0000313" key="3">
    <source>
        <dbReference type="Proteomes" id="UP000002613"/>
    </source>
</evidence>
<gene>
    <name evidence="2" type="ordered locus">Ferp_0818</name>
</gene>
<dbReference type="eggNOG" id="arCOG00859">
    <property type="taxonomic scope" value="Archaea"/>
</dbReference>
<dbReference type="InterPro" id="IPR036393">
    <property type="entry name" value="AceGlu_kinase-like_sf"/>
</dbReference>
<evidence type="ECO:0000313" key="2">
    <source>
        <dbReference type="EMBL" id="ADC64986.1"/>
    </source>
</evidence>
<dbReference type="SUPFAM" id="SSF53633">
    <property type="entry name" value="Carbamate kinase-like"/>
    <property type="match status" value="1"/>
</dbReference>
<accession>D3RWX3</accession>
<reference evidence="2 3" key="2">
    <citation type="journal article" date="2011" name="Stand. Genomic Sci.">
        <title>Complete genome sequence of Ferroglobus placidus AEDII12DO.</title>
        <authorList>
            <person name="Anderson I."/>
            <person name="Risso C."/>
            <person name="Holmes D."/>
            <person name="Lucas S."/>
            <person name="Copeland A."/>
            <person name="Lapidus A."/>
            <person name="Cheng J.F."/>
            <person name="Bruce D."/>
            <person name="Goodwin L."/>
            <person name="Pitluck S."/>
            <person name="Saunders E."/>
            <person name="Brettin T."/>
            <person name="Detter J.C."/>
            <person name="Han C."/>
            <person name="Tapia R."/>
            <person name="Larimer F."/>
            <person name="Land M."/>
            <person name="Hauser L."/>
            <person name="Woyke T."/>
            <person name="Lovley D."/>
            <person name="Kyrpides N."/>
            <person name="Ivanova N."/>
        </authorList>
    </citation>
    <scope>NUCLEOTIDE SEQUENCE [LARGE SCALE GENOMIC DNA]</scope>
    <source>
        <strain evidence="3">DSM 10642 / AEDII12DO</strain>
    </source>
</reference>
<keyword evidence="2" id="KW-0808">Transferase</keyword>
<dbReference type="Pfam" id="PF00696">
    <property type="entry name" value="AA_kinase"/>
    <property type="match status" value="1"/>
</dbReference>
<dbReference type="PaxDb" id="589924-Ferp_0818"/>
<dbReference type="GO" id="GO:0016301">
    <property type="term" value="F:kinase activity"/>
    <property type="evidence" value="ECO:0007669"/>
    <property type="project" value="UniProtKB-KW"/>
</dbReference>
<proteinExistence type="predicted"/>
<dbReference type="EMBL" id="CP001899">
    <property type="protein sequence ID" value="ADC64986.1"/>
    <property type="molecule type" value="Genomic_DNA"/>
</dbReference>
<dbReference type="Proteomes" id="UP000002613">
    <property type="component" value="Chromosome"/>
</dbReference>
<dbReference type="HOGENOM" id="CLU_089197_0_0_2"/>